<organism evidence="3 4">
    <name type="scientific">Klebsiella phage N1M2</name>
    <dbReference type="NCBI Taxonomy" id="2664939"/>
    <lineage>
        <taxon>Viruses</taxon>
        <taxon>Duplodnaviria</taxon>
        <taxon>Heunggongvirae</taxon>
        <taxon>Uroviricota</taxon>
        <taxon>Caudoviricetes</taxon>
        <taxon>Chimalliviridae</taxon>
        <taxon>Nimduovirus</taxon>
        <taxon>Nimduovirus N1M2</taxon>
    </lineage>
</organism>
<keyword evidence="4" id="KW-1185">Reference proteome</keyword>
<sequence length="134" mass="16005">MNFFLRELINRIISYFIRVSKGDSYEDKIEHLLRKSLLFTFMALIFALTMTSKYLVANWYLEDLEKSLNKVDTFMVEQQDNMNSLFRINGDQLKQIDKLTHENNDLETDIRTLLHNQAILEKENKDLRKKLGKK</sequence>
<gene>
    <name evidence="3" type="ORF">N1M2_205</name>
</gene>
<feature type="coiled-coil region" evidence="1">
    <location>
        <begin position="89"/>
        <end position="130"/>
    </location>
</feature>
<protein>
    <submittedName>
        <fullName evidence="3">Uncharacterized protein</fullName>
    </submittedName>
</protein>
<keyword evidence="1" id="KW-0175">Coiled coil</keyword>
<keyword evidence="2" id="KW-0812">Transmembrane</keyword>
<evidence type="ECO:0000256" key="1">
    <source>
        <dbReference type="SAM" id="Coils"/>
    </source>
</evidence>
<dbReference type="Proteomes" id="UP000464669">
    <property type="component" value="Segment"/>
</dbReference>
<reference evidence="3 4" key="1">
    <citation type="submission" date="2019-11" db="EMBL/GenBank/DDBJ databases">
        <authorList>
            <person name="Lewis R."/>
            <person name="Clooney A.G."/>
            <person name="Stockdale S.R."/>
            <person name="Buttimer C."/>
            <person name="Draper L.A."/>
            <person name="Ross R.P."/>
            <person name="Hill C."/>
        </authorList>
    </citation>
    <scope>NUCLEOTIDE SEQUENCE [LARGE SCALE GENOMIC DNA]</scope>
</reference>
<name>A0A6B7ZF06_9CAUD</name>
<evidence type="ECO:0000256" key="2">
    <source>
        <dbReference type="SAM" id="Phobius"/>
    </source>
</evidence>
<accession>A0A6B7ZF06</accession>
<feature type="transmembrane region" description="Helical" evidence="2">
    <location>
        <begin position="37"/>
        <end position="61"/>
    </location>
</feature>
<keyword evidence="2" id="KW-0472">Membrane</keyword>
<dbReference type="EMBL" id="MN642089">
    <property type="protein sequence ID" value="QGH72068.1"/>
    <property type="molecule type" value="Genomic_DNA"/>
</dbReference>
<proteinExistence type="predicted"/>
<evidence type="ECO:0000313" key="4">
    <source>
        <dbReference type="Proteomes" id="UP000464669"/>
    </source>
</evidence>
<keyword evidence="2" id="KW-1133">Transmembrane helix</keyword>
<evidence type="ECO:0000313" key="3">
    <source>
        <dbReference type="EMBL" id="QGH72068.1"/>
    </source>
</evidence>